<dbReference type="Proteomes" id="UP000198297">
    <property type="component" value="Unassembled WGS sequence"/>
</dbReference>
<evidence type="ECO:0000313" key="2">
    <source>
        <dbReference type="EMBL" id="SNR73121.1"/>
    </source>
</evidence>
<reference evidence="2 3" key="1">
    <citation type="submission" date="2017-06" db="EMBL/GenBank/DDBJ databases">
        <authorList>
            <person name="Kim H.J."/>
            <person name="Triplett B.A."/>
        </authorList>
    </citation>
    <scope>NUCLEOTIDE SEQUENCE [LARGE SCALE GENOMIC DNA]</scope>
    <source>
        <strain evidence="2 3">DSM 19316</strain>
    </source>
</reference>
<dbReference type="AlphaFoldDB" id="A0A238YR09"/>
<protein>
    <recommendedName>
        <fullName evidence="1">DUF7509 domain-containing protein</fullName>
    </recommendedName>
</protein>
<dbReference type="InterPro" id="IPR055931">
    <property type="entry name" value="DUF7509"/>
</dbReference>
<evidence type="ECO:0000313" key="3">
    <source>
        <dbReference type="Proteomes" id="UP000198297"/>
    </source>
</evidence>
<gene>
    <name evidence="2" type="ORF">SAMN06266787_11628</name>
</gene>
<dbReference type="EMBL" id="FZNK01000016">
    <property type="protein sequence ID" value="SNR73121.1"/>
    <property type="molecule type" value="Genomic_DNA"/>
</dbReference>
<organism evidence="2 3">
    <name type="scientific">Halorubrum ezzemoulense</name>
    <name type="common">Halorubrum chaoviator</name>
    <dbReference type="NCBI Taxonomy" id="337243"/>
    <lineage>
        <taxon>Archaea</taxon>
        <taxon>Methanobacteriati</taxon>
        <taxon>Methanobacteriota</taxon>
        <taxon>Stenosarchaea group</taxon>
        <taxon>Halobacteria</taxon>
        <taxon>Halobacteriales</taxon>
        <taxon>Haloferacaceae</taxon>
        <taxon>Halorubrum</taxon>
    </lineage>
</organism>
<accession>A0A238YR09</accession>
<sequence>MEERLIEALETSPYLSETEISKPRLLVYLMGPYKSYPPYESLSADRGVATTRTTLDEAVQNLQATETDFDADEALWLLIELRRRLRKERGVNAFLATDPEIPLYEMDAATQSIEFTKASVATVFIAPAMGDNLGVGIEIGSVCEHLSSQELREEVLFLGEQNVESSMIDAISERWHVTVDEFDDFDGLYQAVKAHVRQVA</sequence>
<name>A0A238YR09_HALEZ</name>
<dbReference type="RefSeq" id="WP_089309230.1">
    <property type="nucleotide sequence ID" value="NZ_FZNK01000016.1"/>
</dbReference>
<proteinExistence type="predicted"/>
<dbReference type="Pfam" id="PF24349">
    <property type="entry name" value="DUF7509"/>
    <property type="match status" value="1"/>
</dbReference>
<feature type="domain" description="DUF7509" evidence="1">
    <location>
        <begin position="4"/>
        <end position="199"/>
    </location>
</feature>
<evidence type="ECO:0000259" key="1">
    <source>
        <dbReference type="Pfam" id="PF24349"/>
    </source>
</evidence>